<protein>
    <submittedName>
        <fullName evidence="1">Uncharacterized protein</fullName>
    </submittedName>
</protein>
<name>A0AAD8S8T5_LOLMU</name>
<gene>
    <name evidence="1" type="ORF">QYE76_065407</name>
</gene>
<proteinExistence type="predicted"/>
<dbReference type="EMBL" id="JAUUTY010000004">
    <property type="protein sequence ID" value="KAK1647602.1"/>
    <property type="molecule type" value="Genomic_DNA"/>
</dbReference>
<accession>A0AAD8S8T5</accession>
<keyword evidence="2" id="KW-1185">Reference proteome</keyword>
<reference evidence="1" key="1">
    <citation type="submission" date="2023-07" db="EMBL/GenBank/DDBJ databases">
        <title>A chromosome-level genome assembly of Lolium multiflorum.</title>
        <authorList>
            <person name="Chen Y."/>
            <person name="Copetti D."/>
            <person name="Kolliker R."/>
            <person name="Studer B."/>
        </authorList>
    </citation>
    <scope>NUCLEOTIDE SEQUENCE</scope>
    <source>
        <strain evidence="1">02402/16</strain>
        <tissue evidence="1">Leaf</tissue>
    </source>
</reference>
<organism evidence="1 2">
    <name type="scientific">Lolium multiflorum</name>
    <name type="common">Italian ryegrass</name>
    <name type="synonym">Lolium perenne subsp. multiflorum</name>
    <dbReference type="NCBI Taxonomy" id="4521"/>
    <lineage>
        <taxon>Eukaryota</taxon>
        <taxon>Viridiplantae</taxon>
        <taxon>Streptophyta</taxon>
        <taxon>Embryophyta</taxon>
        <taxon>Tracheophyta</taxon>
        <taxon>Spermatophyta</taxon>
        <taxon>Magnoliopsida</taxon>
        <taxon>Liliopsida</taxon>
        <taxon>Poales</taxon>
        <taxon>Poaceae</taxon>
        <taxon>BOP clade</taxon>
        <taxon>Pooideae</taxon>
        <taxon>Poodae</taxon>
        <taxon>Poeae</taxon>
        <taxon>Poeae Chloroplast Group 2 (Poeae type)</taxon>
        <taxon>Loliodinae</taxon>
        <taxon>Loliinae</taxon>
        <taxon>Lolium</taxon>
    </lineage>
</organism>
<sequence>MPLPANLFDGMTGKLPPGTKMECADMNGEAKSRLVEAEAKAMLMDGNAKSKVLEAEAKIMAEENRIMLTDLTTITGFMQRAWIEKRQKMSLARMIEDHCHRWLPLR</sequence>
<evidence type="ECO:0000313" key="2">
    <source>
        <dbReference type="Proteomes" id="UP001231189"/>
    </source>
</evidence>
<evidence type="ECO:0000313" key="1">
    <source>
        <dbReference type="EMBL" id="KAK1647602.1"/>
    </source>
</evidence>
<dbReference type="Proteomes" id="UP001231189">
    <property type="component" value="Unassembled WGS sequence"/>
</dbReference>
<dbReference type="AlphaFoldDB" id="A0AAD8S8T5"/>
<comment type="caution">
    <text evidence="1">The sequence shown here is derived from an EMBL/GenBank/DDBJ whole genome shotgun (WGS) entry which is preliminary data.</text>
</comment>